<proteinExistence type="predicted"/>
<dbReference type="Proteomes" id="UP001596242">
    <property type="component" value="Unassembled WGS sequence"/>
</dbReference>
<feature type="compositionally biased region" description="Basic and acidic residues" evidence="1">
    <location>
        <begin position="62"/>
        <end position="73"/>
    </location>
</feature>
<comment type="caution">
    <text evidence="3">The sequence shown here is derived from an EMBL/GenBank/DDBJ whole genome shotgun (WGS) entry which is preliminary data.</text>
</comment>
<dbReference type="NCBIfam" id="TIGR01409">
    <property type="entry name" value="TAT_signal_seq"/>
    <property type="match status" value="1"/>
</dbReference>
<name>A0ABW1M5V0_9ACTN</name>
<evidence type="ECO:0000256" key="1">
    <source>
        <dbReference type="SAM" id="MobiDB-lite"/>
    </source>
</evidence>
<sequence length="525" mass="56082">MDGMDGNTEHLEGEAGSPGSALSRRRFLGAATVAGACAAGTSLSGCDAPASGDPGASTGPSERSRQGDPDWRLRATGRPESVVGYTDKSSVLPGEGFGLYVSTASPGFRVSAYRVGWYGGAQARLVWRSETMDGRVQGASHLISATRTVRAGWERTAEVRTDGWPEGAYLLRLDASSGPQRYVPLIVRSRSAAGKTLLIHAPATWQAYNLWGGYSLYEGADGQYRTRALAVSFDRPYDGDGAEKFLVYERAAVVLAERLGIPLAYTTGIDIHFAPSVLEGATAAVSLGHDEYWTPEQRQYLSRARDAGTNLAFLGANTCFRRIRLEGGLRGEGRTVVCYKSDYRADPLYPDRPALVTTDFRSAPAAAPESLLTGVLYEGHPTDAPYVVHNAEHWLFAGTGVKWGDSFPHLVGVEYDRVTPGALPRAPIEIVAHSPLVCNGQNSHSDSAYYTAPSGAGVFASGTMRWVEALMAGTGDNGRNHGMDARTGAFVTRTTENLLRAFAEGPAAKTRPAPRDNVGEVYGLP</sequence>
<evidence type="ECO:0000313" key="4">
    <source>
        <dbReference type="Proteomes" id="UP001596242"/>
    </source>
</evidence>
<dbReference type="InterPro" id="IPR046540">
    <property type="entry name" value="DMFA2_C"/>
</dbReference>
<protein>
    <submittedName>
        <fullName evidence="3">N,N-dimethylformamidase beta subunit family domain-containing protein</fullName>
    </submittedName>
</protein>
<accession>A0ABW1M5V0</accession>
<feature type="region of interest" description="Disordered" evidence="1">
    <location>
        <begin position="504"/>
        <end position="525"/>
    </location>
</feature>
<feature type="region of interest" description="Disordered" evidence="1">
    <location>
        <begin position="43"/>
        <end position="75"/>
    </location>
</feature>
<feature type="domain" description="N,N-dimethylformamidase beta subunit-like C-terminal" evidence="2">
    <location>
        <begin position="109"/>
        <end position="472"/>
    </location>
</feature>
<gene>
    <name evidence="3" type="ORF">ACFP50_27310</name>
</gene>
<evidence type="ECO:0000259" key="2">
    <source>
        <dbReference type="Pfam" id="PF20254"/>
    </source>
</evidence>
<dbReference type="InterPro" id="IPR019546">
    <property type="entry name" value="TAT_signal_bac_arc"/>
</dbReference>
<dbReference type="EMBL" id="JBHSPT010000069">
    <property type="protein sequence ID" value="MFC6058993.1"/>
    <property type="molecule type" value="Genomic_DNA"/>
</dbReference>
<dbReference type="PROSITE" id="PS51318">
    <property type="entry name" value="TAT"/>
    <property type="match status" value="1"/>
</dbReference>
<organism evidence="3 4">
    <name type="scientific">Streptomyces pratens</name>
    <dbReference type="NCBI Taxonomy" id="887456"/>
    <lineage>
        <taxon>Bacteria</taxon>
        <taxon>Bacillati</taxon>
        <taxon>Actinomycetota</taxon>
        <taxon>Actinomycetes</taxon>
        <taxon>Kitasatosporales</taxon>
        <taxon>Streptomycetaceae</taxon>
        <taxon>Streptomyces</taxon>
    </lineage>
</organism>
<evidence type="ECO:0000313" key="3">
    <source>
        <dbReference type="EMBL" id="MFC6058993.1"/>
    </source>
</evidence>
<dbReference type="RefSeq" id="WP_386402383.1">
    <property type="nucleotide sequence ID" value="NZ_JBHSPT010000069.1"/>
</dbReference>
<dbReference type="Pfam" id="PF20254">
    <property type="entry name" value="DMFA2_C"/>
    <property type="match status" value="1"/>
</dbReference>
<feature type="region of interest" description="Disordered" evidence="1">
    <location>
        <begin position="1"/>
        <end position="21"/>
    </location>
</feature>
<reference evidence="4" key="1">
    <citation type="journal article" date="2019" name="Int. J. Syst. Evol. Microbiol.">
        <title>The Global Catalogue of Microorganisms (GCM) 10K type strain sequencing project: providing services to taxonomists for standard genome sequencing and annotation.</title>
        <authorList>
            <consortium name="The Broad Institute Genomics Platform"/>
            <consortium name="The Broad Institute Genome Sequencing Center for Infectious Disease"/>
            <person name="Wu L."/>
            <person name="Ma J."/>
        </authorList>
    </citation>
    <scope>NUCLEOTIDE SEQUENCE [LARGE SCALE GENOMIC DNA]</scope>
    <source>
        <strain evidence="4">JCM 12763</strain>
    </source>
</reference>
<keyword evidence="4" id="KW-1185">Reference proteome</keyword>
<dbReference type="InterPro" id="IPR006311">
    <property type="entry name" value="TAT_signal"/>
</dbReference>